<dbReference type="PANTHER" id="PTHR19288:SF46">
    <property type="entry name" value="HALOACID DEHALOGENASE-LIKE HYDROLASE DOMAIN-CONTAINING PROTEIN 2"/>
    <property type="match status" value="1"/>
</dbReference>
<sequence>MMLERTNTAEIALHLSPGLVDEDRLVLCDLDGCLVSEGRAYADSAAFLDACGDRLWLVSNNSTHCAADLSAALAAGGLTVPASRILLAGEQTLVHLAQLYPGARLALFASPAMEAEASRLGFRLTTETPDLALLCRDIQLTLERLNSMAALIHGGAEFWVANTDNAHPGHKGQPIAETGALIAALRAMLNRVQYESIGKPHPHLAALALAKSGVNAKDAVFVGDNPATDGAIARAIGIRFIQLQRKGVPA</sequence>
<comment type="caution">
    <text evidence="1">The sequence shown here is derived from an EMBL/GenBank/DDBJ whole genome shotgun (WGS) entry which is preliminary data.</text>
</comment>
<evidence type="ECO:0000313" key="2">
    <source>
        <dbReference type="Proteomes" id="UP001430804"/>
    </source>
</evidence>
<gene>
    <name evidence="1" type="ORF">KY465_10560</name>
</gene>
<dbReference type="InterPro" id="IPR006357">
    <property type="entry name" value="HAD-SF_hydro_IIA"/>
</dbReference>
<dbReference type="Pfam" id="PF13344">
    <property type="entry name" value="Hydrolase_6"/>
    <property type="match status" value="1"/>
</dbReference>
<evidence type="ECO:0000313" key="1">
    <source>
        <dbReference type="EMBL" id="MBW3097723.1"/>
    </source>
</evidence>
<name>A0ABS6WP47_9HYPH</name>
<dbReference type="Pfam" id="PF13242">
    <property type="entry name" value="Hydrolase_like"/>
    <property type="match status" value="1"/>
</dbReference>
<protein>
    <submittedName>
        <fullName evidence="1">HAD hydrolase-like protein</fullName>
    </submittedName>
</protein>
<organism evidence="1 2">
    <name type="scientific">Pseudohoeflea coraliihabitans</name>
    <dbReference type="NCBI Taxonomy" id="2860393"/>
    <lineage>
        <taxon>Bacteria</taxon>
        <taxon>Pseudomonadati</taxon>
        <taxon>Pseudomonadota</taxon>
        <taxon>Alphaproteobacteria</taxon>
        <taxon>Hyphomicrobiales</taxon>
        <taxon>Rhizobiaceae</taxon>
        <taxon>Pseudohoeflea</taxon>
    </lineage>
</organism>
<dbReference type="PANTHER" id="PTHR19288">
    <property type="entry name" value="4-NITROPHENYLPHOSPHATASE-RELATED"/>
    <property type="match status" value="1"/>
</dbReference>
<keyword evidence="2" id="KW-1185">Reference proteome</keyword>
<reference evidence="1" key="1">
    <citation type="submission" date="2021-07" db="EMBL/GenBank/DDBJ databases">
        <title>Pseudohoeflea marina sp. nov. a polyhydroxyalcanoate-producing bacterium.</title>
        <authorList>
            <person name="Zheng W."/>
            <person name="Yu S."/>
            <person name="Huang Y."/>
        </authorList>
    </citation>
    <scope>NUCLEOTIDE SEQUENCE</scope>
    <source>
        <strain evidence="1">DP4N28-3</strain>
    </source>
</reference>
<accession>A0ABS6WP47</accession>
<dbReference type="Proteomes" id="UP001430804">
    <property type="component" value="Unassembled WGS sequence"/>
</dbReference>
<dbReference type="EMBL" id="JAHWQX010000002">
    <property type="protein sequence ID" value="MBW3097723.1"/>
    <property type="molecule type" value="Genomic_DNA"/>
</dbReference>
<proteinExistence type="predicted"/>